<dbReference type="AlphaFoldDB" id="A0A3B3BQR7"/>
<reference evidence="1" key="1">
    <citation type="submission" date="2025-08" db="UniProtKB">
        <authorList>
            <consortium name="Ensembl"/>
        </authorList>
    </citation>
    <scope>IDENTIFICATION</scope>
</reference>
<accession>A0A3B3BQR7</accession>
<dbReference type="PaxDb" id="30732-ENSOMEP00000007624"/>
<proteinExistence type="predicted"/>
<keyword evidence="2" id="KW-1185">Reference proteome</keyword>
<sequence>TRHVIFFKDNFAIEKPLYDFCSLKHRKSDIFFLRFKNCNTNPTVKHGGGSLMVWGCYWRENVTVQLGGCIFGHFNTTTIQNTRKSICQWFQQNMVKVLECPSLSPDLSFKKDSRRI</sequence>
<dbReference type="Proteomes" id="UP000261560">
    <property type="component" value="Unplaced"/>
</dbReference>
<evidence type="ECO:0000313" key="1">
    <source>
        <dbReference type="Ensembl" id="ENSOMEP00000007624.1"/>
    </source>
</evidence>
<name>A0A3B3BQR7_ORYME</name>
<organism evidence="1 2">
    <name type="scientific">Oryzias melastigma</name>
    <name type="common">Marine medaka</name>
    <dbReference type="NCBI Taxonomy" id="30732"/>
    <lineage>
        <taxon>Eukaryota</taxon>
        <taxon>Metazoa</taxon>
        <taxon>Chordata</taxon>
        <taxon>Craniata</taxon>
        <taxon>Vertebrata</taxon>
        <taxon>Euteleostomi</taxon>
        <taxon>Actinopterygii</taxon>
        <taxon>Neopterygii</taxon>
        <taxon>Teleostei</taxon>
        <taxon>Neoteleostei</taxon>
        <taxon>Acanthomorphata</taxon>
        <taxon>Ovalentaria</taxon>
        <taxon>Atherinomorphae</taxon>
        <taxon>Beloniformes</taxon>
        <taxon>Adrianichthyidae</taxon>
        <taxon>Oryziinae</taxon>
        <taxon>Oryzias</taxon>
    </lineage>
</organism>
<reference evidence="1" key="2">
    <citation type="submission" date="2025-09" db="UniProtKB">
        <authorList>
            <consortium name="Ensembl"/>
        </authorList>
    </citation>
    <scope>IDENTIFICATION</scope>
</reference>
<evidence type="ECO:0000313" key="2">
    <source>
        <dbReference type="Proteomes" id="UP000261560"/>
    </source>
</evidence>
<protein>
    <submittedName>
        <fullName evidence="1">Uncharacterized protein</fullName>
    </submittedName>
</protein>
<dbReference type="Ensembl" id="ENSOMET00000003798.1">
    <property type="protein sequence ID" value="ENSOMEP00000007624.1"/>
    <property type="gene ID" value="ENSOMEG00000008734.1"/>
</dbReference>